<gene>
    <name evidence="3" type="ORF">BSTOLATCC_MIC39516</name>
</gene>
<name>A0AAU9JC86_9CILI</name>
<keyword evidence="1" id="KW-0813">Transport</keyword>
<evidence type="ECO:0000313" key="4">
    <source>
        <dbReference type="Proteomes" id="UP001162131"/>
    </source>
</evidence>
<proteinExistence type="predicted"/>
<dbReference type="AlphaFoldDB" id="A0AAU9JC86"/>
<evidence type="ECO:0000259" key="2">
    <source>
        <dbReference type="Pfam" id="PF00005"/>
    </source>
</evidence>
<evidence type="ECO:0000256" key="1">
    <source>
        <dbReference type="ARBA" id="ARBA00022448"/>
    </source>
</evidence>
<dbReference type="EMBL" id="CAJZBQ010000039">
    <property type="protein sequence ID" value="CAG9325721.1"/>
    <property type="molecule type" value="Genomic_DNA"/>
</dbReference>
<organism evidence="3 4">
    <name type="scientific">Blepharisma stoltei</name>
    <dbReference type="NCBI Taxonomy" id="1481888"/>
    <lineage>
        <taxon>Eukaryota</taxon>
        <taxon>Sar</taxon>
        <taxon>Alveolata</taxon>
        <taxon>Ciliophora</taxon>
        <taxon>Postciliodesmatophora</taxon>
        <taxon>Heterotrichea</taxon>
        <taxon>Heterotrichida</taxon>
        <taxon>Blepharismidae</taxon>
        <taxon>Blepharisma</taxon>
    </lineage>
</organism>
<dbReference type="Proteomes" id="UP001162131">
    <property type="component" value="Unassembled WGS sequence"/>
</dbReference>
<feature type="domain" description="ABC transporter" evidence="2">
    <location>
        <begin position="71"/>
        <end position="107"/>
    </location>
</feature>
<dbReference type="Pfam" id="PF00005">
    <property type="entry name" value="ABC_tran"/>
    <property type="match status" value="1"/>
</dbReference>
<accession>A0AAU9JC86</accession>
<dbReference type="InterPro" id="IPR027417">
    <property type="entry name" value="P-loop_NTPase"/>
</dbReference>
<reference evidence="3" key="1">
    <citation type="submission" date="2021-09" db="EMBL/GenBank/DDBJ databases">
        <authorList>
            <consortium name="AG Swart"/>
            <person name="Singh M."/>
            <person name="Singh A."/>
            <person name="Seah K."/>
            <person name="Emmerich C."/>
        </authorList>
    </citation>
    <scope>NUCLEOTIDE SEQUENCE</scope>
    <source>
        <strain evidence="3">ATCC30299</strain>
    </source>
</reference>
<dbReference type="GO" id="GO:0005524">
    <property type="term" value="F:ATP binding"/>
    <property type="evidence" value="ECO:0007669"/>
    <property type="project" value="InterPro"/>
</dbReference>
<comment type="caution">
    <text evidence="3">The sequence shown here is derived from an EMBL/GenBank/DDBJ whole genome shotgun (WGS) entry which is preliminary data.</text>
</comment>
<dbReference type="GO" id="GO:0016887">
    <property type="term" value="F:ATP hydrolysis activity"/>
    <property type="evidence" value="ECO:0007669"/>
    <property type="project" value="InterPro"/>
</dbReference>
<dbReference type="PANTHER" id="PTHR19241">
    <property type="entry name" value="ATP-BINDING CASSETTE TRANSPORTER"/>
    <property type="match status" value="1"/>
</dbReference>
<protein>
    <recommendedName>
        <fullName evidence="2">ABC transporter domain-containing protein</fullName>
    </recommendedName>
</protein>
<dbReference type="Gene3D" id="3.40.50.300">
    <property type="entry name" value="P-loop containing nucleotide triphosphate hydrolases"/>
    <property type="match status" value="1"/>
</dbReference>
<evidence type="ECO:0000313" key="3">
    <source>
        <dbReference type="EMBL" id="CAG9325721.1"/>
    </source>
</evidence>
<sequence>MITPKDFSKSEDQDGLENTIQKVQENSLFLEDGPENVPETVKGQDERTKIQLCWDNVSYVIESKGEQTQILKSISGKANPGELLVLMGSSGAGKTTLLNILAGRLKSSGNEKL</sequence>
<dbReference type="SUPFAM" id="SSF52540">
    <property type="entry name" value="P-loop containing nucleoside triphosphate hydrolases"/>
    <property type="match status" value="1"/>
</dbReference>
<keyword evidence="4" id="KW-1185">Reference proteome</keyword>
<dbReference type="InterPro" id="IPR003439">
    <property type="entry name" value="ABC_transporter-like_ATP-bd"/>
</dbReference>